<gene>
    <name evidence="2" type="primary">dtd</name>
    <name evidence="3" type="ORF">LX99_04891</name>
</gene>
<proteinExistence type="inferred from homology"/>
<evidence type="ECO:0000256" key="1">
    <source>
        <dbReference type="ARBA" id="ARBA00009673"/>
    </source>
</evidence>
<dbReference type="GO" id="GO:0106026">
    <property type="term" value="F:Gly-tRNA(Ala) deacylase activity"/>
    <property type="evidence" value="ECO:0007669"/>
    <property type="project" value="UniProtKB-UniRule"/>
</dbReference>
<evidence type="ECO:0000313" key="4">
    <source>
        <dbReference type="Proteomes" id="UP000245678"/>
    </source>
</evidence>
<evidence type="ECO:0000313" key="3">
    <source>
        <dbReference type="EMBL" id="PWK67671.1"/>
    </source>
</evidence>
<evidence type="ECO:0000256" key="2">
    <source>
        <dbReference type="HAMAP-Rule" id="MF_00518"/>
    </source>
</evidence>
<dbReference type="PANTHER" id="PTHR10472">
    <property type="entry name" value="D-TYROSYL-TRNA TYR DEACYLASE"/>
    <property type="match status" value="1"/>
</dbReference>
<dbReference type="GO" id="GO:0019478">
    <property type="term" value="P:D-amino acid catabolic process"/>
    <property type="evidence" value="ECO:0007669"/>
    <property type="project" value="UniProtKB-UniRule"/>
</dbReference>
<dbReference type="AlphaFoldDB" id="A0A316GXM5"/>
<organism evidence="3 4">
    <name type="scientific">Mucilaginibacter oryzae</name>
    <dbReference type="NCBI Taxonomy" id="468058"/>
    <lineage>
        <taxon>Bacteria</taxon>
        <taxon>Pseudomonadati</taxon>
        <taxon>Bacteroidota</taxon>
        <taxon>Sphingobacteriia</taxon>
        <taxon>Sphingobacteriales</taxon>
        <taxon>Sphingobacteriaceae</taxon>
        <taxon>Mucilaginibacter</taxon>
    </lineage>
</organism>
<dbReference type="GO" id="GO:0005737">
    <property type="term" value="C:cytoplasm"/>
    <property type="evidence" value="ECO:0007669"/>
    <property type="project" value="UniProtKB-SubCell"/>
</dbReference>
<dbReference type="CDD" id="cd00563">
    <property type="entry name" value="Dtyr_deacylase"/>
    <property type="match status" value="1"/>
</dbReference>
<dbReference type="EC" id="3.1.1.96" evidence="2"/>
<reference evidence="3 4" key="1">
    <citation type="submission" date="2018-05" db="EMBL/GenBank/DDBJ databases">
        <title>Genomic Encyclopedia of Archaeal and Bacterial Type Strains, Phase II (KMG-II): from individual species to whole genera.</title>
        <authorList>
            <person name="Goeker M."/>
        </authorList>
    </citation>
    <scope>NUCLEOTIDE SEQUENCE [LARGE SCALE GENOMIC DNA]</scope>
    <source>
        <strain evidence="3 4">DSM 19975</strain>
    </source>
</reference>
<feature type="short sequence motif" description="Gly-cisPro motif, important for rejection of L-amino acids" evidence="2">
    <location>
        <begin position="138"/>
        <end position="139"/>
    </location>
</feature>
<keyword evidence="2" id="KW-0963">Cytoplasm</keyword>
<comment type="caution">
    <text evidence="3">The sequence shown here is derived from an EMBL/GenBank/DDBJ whole genome shotgun (WGS) entry which is preliminary data.</text>
</comment>
<keyword evidence="2" id="KW-0694">RNA-binding</keyword>
<comment type="subcellular location">
    <subcellularLocation>
        <location evidence="2">Cytoplasm</location>
    </subcellularLocation>
</comment>
<dbReference type="Pfam" id="PF02580">
    <property type="entry name" value="Tyr_Deacylase"/>
    <property type="match status" value="1"/>
</dbReference>
<dbReference type="HAMAP" id="MF_00518">
    <property type="entry name" value="Deacylase_Dtd"/>
    <property type="match status" value="1"/>
</dbReference>
<dbReference type="PANTHER" id="PTHR10472:SF5">
    <property type="entry name" value="D-AMINOACYL-TRNA DEACYLASE 1"/>
    <property type="match status" value="1"/>
</dbReference>
<dbReference type="RefSeq" id="WP_109610695.1">
    <property type="nucleotide sequence ID" value="NZ_QGHA01000018.1"/>
</dbReference>
<dbReference type="GO" id="GO:0000049">
    <property type="term" value="F:tRNA binding"/>
    <property type="evidence" value="ECO:0007669"/>
    <property type="project" value="UniProtKB-UniRule"/>
</dbReference>
<comment type="catalytic activity">
    <reaction evidence="2">
        <text>a D-aminoacyl-tRNA + H2O = a tRNA + a D-alpha-amino acid + H(+)</text>
        <dbReference type="Rhea" id="RHEA:13953"/>
        <dbReference type="Rhea" id="RHEA-COMP:10123"/>
        <dbReference type="Rhea" id="RHEA-COMP:10124"/>
        <dbReference type="ChEBI" id="CHEBI:15377"/>
        <dbReference type="ChEBI" id="CHEBI:15378"/>
        <dbReference type="ChEBI" id="CHEBI:59871"/>
        <dbReference type="ChEBI" id="CHEBI:78442"/>
        <dbReference type="ChEBI" id="CHEBI:79333"/>
        <dbReference type="EC" id="3.1.1.96"/>
    </reaction>
</comment>
<protein>
    <recommendedName>
        <fullName evidence="2">D-aminoacyl-tRNA deacylase</fullName>
        <shortName evidence="2">DTD</shortName>
        <ecNumber evidence="2">3.1.1.96</ecNumber>
    </recommendedName>
    <alternativeName>
        <fullName evidence="2">Gly-tRNA(Ala) deacylase</fullName>
        <ecNumber evidence="2">3.1.1.-</ecNumber>
    </alternativeName>
</protein>
<dbReference type="EMBL" id="QGHA01000018">
    <property type="protein sequence ID" value="PWK67671.1"/>
    <property type="molecule type" value="Genomic_DNA"/>
</dbReference>
<comment type="subunit">
    <text evidence="2">Homodimer.</text>
</comment>
<accession>A0A316GXM5</accession>
<dbReference type="InterPro" id="IPR023509">
    <property type="entry name" value="DTD-like_sf"/>
</dbReference>
<comment type="domain">
    <text evidence="2">A Gly-cisPro motif from one monomer fits into the active site of the other monomer to allow specific chiral rejection of L-amino acids.</text>
</comment>
<dbReference type="GO" id="GO:0043908">
    <property type="term" value="F:Ser(Gly)-tRNA(Ala) hydrolase activity"/>
    <property type="evidence" value="ECO:0007669"/>
    <property type="project" value="UniProtKB-UniRule"/>
</dbReference>
<keyword evidence="2" id="KW-0820">tRNA-binding</keyword>
<dbReference type="Gene3D" id="3.50.80.10">
    <property type="entry name" value="D-tyrosyl-tRNA(Tyr) deacylase"/>
    <property type="match status" value="1"/>
</dbReference>
<comment type="catalytic activity">
    <reaction evidence="2">
        <text>glycyl-tRNA(Ala) + H2O = tRNA(Ala) + glycine + H(+)</text>
        <dbReference type="Rhea" id="RHEA:53744"/>
        <dbReference type="Rhea" id="RHEA-COMP:9657"/>
        <dbReference type="Rhea" id="RHEA-COMP:13640"/>
        <dbReference type="ChEBI" id="CHEBI:15377"/>
        <dbReference type="ChEBI" id="CHEBI:15378"/>
        <dbReference type="ChEBI" id="CHEBI:57305"/>
        <dbReference type="ChEBI" id="CHEBI:78442"/>
        <dbReference type="ChEBI" id="CHEBI:78522"/>
    </reaction>
</comment>
<dbReference type="Proteomes" id="UP000245678">
    <property type="component" value="Unassembled WGS sequence"/>
</dbReference>
<name>A0A316GXM5_9SPHI</name>
<keyword evidence="4" id="KW-1185">Reference proteome</keyword>
<sequence length="152" mass="16428">MRAVLQRVTQASCTVDGKITGEIGNGFLVLLGIEDADTTEDLQWLANKIAGMRVFGDDNGLMNKALADIDGGILLISQFTLFAQTKKGNRPSFLRAAKPDKAIPMYEQMIAALEAIIGKKVATGIFGADMKISLLNDGPVTIMMDTKDRDNH</sequence>
<comment type="function">
    <text evidence="2">An aminoacyl-tRNA editing enzyme that deacylates mischarged D-aminoacyl-tRNAs. Also deacylates mischarged glycyl-tRNA(Ala), protecting cells against glycine mischarging by AlaRS. Acts via tRNA-based rather than protein-based catalysis; rejects L-amino acids rather than detecting D-amino acids in the active site. By recycling D-aminoacyl-tRNA to D-amino acids and free tRNA molecules, this enzyme counteracts the toxicity associated with the formation of D-aminoacyl-tRNA entities in vivo and helps enforce protein L-homochirality.</text>
</comment>
<dbReference type="InterPro" id="IPR003732">
    <property type="entry name" value="Daa-tRNA_deacyls_DTD"/>
</dbReference>
<dbReference type="NCBIfam" id="TIGR00256">
    <property type="entry name" value="D-aminoacyl-tRNA deacylase"/>
    <property type="match status" value="1"/>
</dbReference>
<dbReference type="EC" id="3.1.1.-" evidence="2"/>
<dbReference type="GO" id="GO:0051500">
    <property type="term" value="F:D-tyrosyl-tRNA(Tyr) deacylase activity"/>
    <property type="evidence" value="ECO:0007669"/>
    <property type="project" value="TreeGrafter"/>
</dbReference>
<comment type="similarity">
    <text evidence="1 2">Belongs to the DTD family.</text>
</comment>
<dbReference type="FunFam" id="3.50.80.10:FF:000001">
    <property type="entry name" value="D-aminoacyl-tRNA deacylase"/>
    <property type="match status" value="1"/>
</dbReference>
<dbReference type="SUPFAM" id="SSF69500">
    <property type="entry name" value="DTD-like"/>
    <property type="match status" value="1"/>
</dbReference>
<keyword evidence="2" id="KW-0378">Hydrolase</keyword>